<evidence type="ECO:0000313" key="3">
    <source>
        <dbReference type="Proteomes" id="UP000311469"/>
    </source>
</evidence>
<dbReference type="Gene3D" id="2.40.50.230">
    <property type="entry name" value="Gp5 N-terminal domain"/>
    <property type="match status" value="1"/>
</dbReference>
<sequence>MAQSQDHEQLTGQVIQLGTIASVDHANATCTVETGDITTGDLPWIAQRAGGVRTWSPPTVGEQCVILSPEGDMESAFVVLGLYSDACPPPSTNPEIVHLEFADGAVIAYDQAAHDLAVTLPEGGTATIDAPGGVTITGDVTIIGDVGVVGTVTASEDVLGGGKSLKAHKHSGVQAGGAQSGAPV</sequence>
<reference evidence="2 3" key="1">
    <citation type="submission" date="2019-06" db="EMBL/GenBank/DDBJ databases">
        <title>Genome organization and adaptive potential of archetypical organophosphate degarding Sphingobium fuliginis ATCC 27551.</title>
        <authorList>
            <person name="Sarwar A."/>
            <person name="Parthasarathy S."/>
            <person name="Singh C."/>
            <person name="Siddavattam D."/>
        </authorList>
    </citation>
    <scope>NUCLEOTIDE SEQUENCE [LARGE SCALE GENOMIC DNA]</scope>
    <source>
        <strain evidence="2 3">ATCC 27551</strain>
    </source>
</reference>
<dbReference type="InterPro" id="IPR006531">
    <property type="entry name" value="Gp5/Vgr_OB"/>
</dbReference>
<dbReference type="InterPro" id="IPR037026">
    <property type="entry name" value="Vgr_OB-fold_dom_sf"/>
</dbReference>
<accession>A0A5B8CGQ4</accession>
<dbReference type="Pfam" id="PF04717">
    <property type="entry name" value="Phage_base_V"/>
    <property type="match status" value="1"/>
</dbReference>
<dbReference type="AlphaFoldDB" id="A0A5B8CGQ4"/>
<evidence type="ECO:0000259" key="1">
    <source>
        <dbReference type="Pfam" id="PF04717"/>
    </source>
</evidence>
<dbReference type="NCBIfam" id="TIGR01644">
    <property type="entry name" value="phage_P2_V"/>
    <property type="match status" value="1"/>
</dbReference>
<dbReference type="Proteomes" id="UP000311469">
    <property type="component" value="Chromosome cSF1"/>
</dbReference>
<dbReference type="RefSeq" id="WP_140042709.1">
    <property type="nucleotide sequence ID" value="NZ_CP041016.1"/>
</dbReference>
<dbReference type="InterPro" id="IPR013046">
    <property type="entry name" value="GpV/Gp45"/>
</dbReference>
<feature type="domain" description="Gp5/Type VI secretion system Vgr protein OB-fold" evidence="1">
    <location>
        <begin position="17"/>
        <end position="83"/>
    </location>
</feature>
<name>A0A5B8CGQ4_SPHSA</name>
<dbReference type="InterPro" id="IPR044033">
    <property type="entry name" value="GpV-like_apex"/>
</dbReference>
<dbReference type="KEGG" id="sufl:FIL70_15305"/>
<evidence type="ECO:0000313" key="2">
    <source>
        <dbReference type="EMBL" id="QDC38399.1"/>
    </source>
</evidence>
<organism evidence="2 3">
    <name type="scientific">Sphingobium fuliginis ATCC 27551</name>
    <dbReference type="NCBI Taxonomy" id="1208342"/>
    <lineage>
        <taxon>Bacteria</taxon>
        <taxon>Pseudomonadati</taxon>
        <taxon>Pseudomonadota</taxon>
        <taxon>Alphaproteobacteria</taxon>
        <taxon>Sphingomonadales</taxon>
        <taxon>Sphingomonadaceae</taxon>
        <taxon>Sphingobium</taxon>
    </lineage>
</organism>
<dbReference type="Gene3D" id="6.20.150.10">
    <property type="match status" value="1"/>
</dbReference>
<dbReference type="Pfam" id="PF18946">
    <property type="entry name" value="Apex"/>
    <property type="match status" value="1"/>
</dbReference>
<gene>
    <name evidence="2" type="ORF">FIL70_15305</name>
</gene>
<protein>
    <submittedName>
        <fullName evidence="2">Phage baseplate assembly protein V</fullName>
    </submittedName>
</protein>
<proteinExistence type="predicted"/>
<dbReference type="EMBL" id="CP041016">
    <property type="protein sequence ID" value="QDC38399.1"/>
    <property type="molecule type" value="Genomic_DNA"/>
</dbReference>